<sequence>MQMERKIGHAPRVAALGEDFLAGQAGCPGCIGCTGCRGLCEQLIEMLSVPEAVLRRD</sequence>
<evidence type="ECO:0000313" key="2">
    <source>
        <dbReference type="Proteomes" id="UP000005713"/>
    </source>
</evidence>
<name>A3K0Y2_SAGS3</name>
<gene>
    <name evidence="1" type="ORF">SSE37_24434</name>
</gene>
<evidence type="ECO:0000313" key="1">
    <source>
        <dbReference type="EMBL" id="EBA09447.1"/>
    </source>
</evidence>
<dbReference type="EMBL" id="AAYA01000003">
    <property type="protein sequence ID" value="EBA09447.1"/>
    <property type="molecule type" value="Genomic_DNA"/>
</dbReference>
<dbReference type="Proteomes" id="UP000005713">
    <property type="component" value="Unassembled WGS sequence"/>
</dbReference>
<proteinExistence type="predicted"/>
<dbReference type="RefSeq" id="WP_005857156.1">
    <property type="nucleotide sequence ID" value="NZ_AAYA01000003.1"/>
</dbReference>
<dbReference type="AlphaFoldDB" id="A3K0Y2"/>
<accession>A3K0Y2</accession>
<reference evidence="1 2" key="1">
    <citation type="submission" date="2006-06" db="EMBL/GenBank/DDBJ databases">
        <authorList>
            <person name="Moran M.A."/>
            <person name="Ferriera S."/>
            <person name="Johnson J."/>
            <person name="Kravitz S."/>
            <person name="Beeson K."/>
            <person name="Sutton G."/>
            <person name="Rogers Y.-H."/>
            <person name="Friedman R."/>
            <person name="Frazier M."/>
            <person name="Venter J.C."/>
        </authorList>
    </citation>
    <scope>NUCLEOTIDE SEQUENCE [LARGE SCALE GENOMIC DNA]</scope>
    <source>
        <strain evidence="1 2">E-37</strain>
    </source>
</reference>
<protein>
    <submittedName>
        <fullName evidence="1">Uncharacterized protein</fullName>
    </submittedName>
</protein>
<organism evidence="1 2">
    <name type="scientific">Sagittula stellata (strain ATCC 700073 / DSM 11524 / E-37)</name>
    <dbReference type="NCBI Taxonomy" id="388399"/>
    <lineage>
        <taxon>Bacteria</taxon>
        <taxon>Pseudomonadati</taxon>
        <taxon>Pseudomonadota</taxon>
        <taxon>Alphaproteobacteria</taxon>
        <taxon>Rhodobacterales</taxon>
        <taxon>Roseobacteraceae</taxon>
        <taxon>Sagittula</taxon>
    </lineage>
</organism>
<keyword evidence="2" id="KW-1185">Reference proteome</keyword>
<comment type="caution">
    <text evidence="1">The sequence shown here is derived from an EMBL/GenBank/DDBJ whole genome shotgun (WGS) entry which is preliminary data.</text>
</comment>